<organism evidence="2 3">
    <name type="scientific">Hymenobacter algoricola</name>
    <dbReference type="NCBI Taxonomy" id="486267"/>
    <lineage>
        <taxon>Bacteria</taxon>
        <taxon>Pseudomonadati</taxon>
        <taxon>Bacteroidota</taxon>
        <taxon>Cytophagia</taxon>
        <taxon>Cytophagales</taxon>
        <taxon>Hymenobacteraceae</taxon>
        <taxon>Hymenobacter</taxon>
    </lineage>
</organism>
<protein>
    <recommendedName>
        <fullName evidence="4">T9SS type A sorting domain-containing protein</fullName>
    </recommendedName>
</protein>
<accession>A0ABP7MSJ0</accession>
<evidence type="ECO:0008006" key="4">
    <source>
        <dbReference type="Google" id="ProtNLM"/>
    </source>
</evidence>
<keyword evidence="3" id="KW-1185">Reference proteome</keyword>
<evidence type="ECO:0000313" key="3">
    <source>
        <dbReference type="Proteomes" id="UP001499909"/>
    </source>
</evidence>
<gene>
    <name evidence="2" type="ORF">GCM10022406_13630</name>
</gene>
<dbReference type="Proteomes" id="UP001499909">
    <property type="component" value="Unassembled WGS sequence"/>
</dbReference>
<sequence length="852" mass="91605">MLVLLAAGYARPATAQEMIFRSPYANFSNVFNCFPNGAYRTASTTSASGRAASAFSENGVALTPRGELRVLVIYAGFTNDNVEHFVDPSAQNIPYNNDDDPRNPWPQTLNGSAWGESLPRSAAANFYTSASQFSPSATDQTLSNFYYQMSQFNSRPFKLTALNFPVRVNVTATNSLNYAGWDTYSSLVMDRIRTEPALQAHMAGLSRAALDARTNRPQYLSDNSLSAPDDKIDYTIIIWRYAGGSPGTGGPNSGLTYGLENVIGSGGGYAAIANNTLIEATGSTPALTTYDGFTQCLGIGGIDHQLFTHEFAHTLYYAPHVNGNNGVSGDKYYVTTGNSMTTGSINAWERWFLGWAPLQCNGVSGDLTDAPALVSGGRYRLRDFITTGDALRIRLPNTYNPATGTYQYLWLENHQKLSIWDQRQWTQGGAGQPLPVIPAGMMAYVEDMRQNKNNPTGWNGFDEGANGLKYLSAAGHYDLAPTGTSSTYNNALWGNLIYDFSQGAANPTGGQSNFMFLRGDKDYDGQIDYTTAANGGGANEYFHFAALNGTPTYGFMGNDARYRLGAAAPTTTRLAMDSNPALVSTPSFDAGQQRMAPMQLSGVSVQLTGSGPDGSLYVQVSFTDTDITRSTRWTGSLRVSPVPGTTNGYDVNVLSGARLSVNRSGTPNRTTPGPLRDFINDTYLAVAGEAQMHLETGAALVIGSGSTVYVENGGRLLAEAGSVVRIQAGGLLSVKTQAEAEALRQYDQLDIQPGGQLQVRDNQLSIIPRAAGLSVYPNPTQGPQVRFELTGVPAAEAATYTYRLLTPYGQPVRQGHCAQPRVSLVGLPAGTYLLELTRPGGQRLTRRVQVNP</sequence>
<dbReference type="EMBL" id="BAABDH010000021">
    <property type="protein sequence ID" value="GAA3929454.1"/>
    <property type="molecule type" value="Genomic_DNA"/>
</dbReference>
<reference evidence="3" key="1">
    <citation type="journal article" date="2019" name="Int. J. Syst. Evol. Microbiol.">
        <title>The Global Catalogue of Microorganisms (GCM) 10K type strain sequencing project: providing services to taxonomists for standard genome sequencing and annotation.</title>
        <authorList>
            <consortium name="The Broad Institute Genomics Platform"/>
            <consortium name="The Broad Institute Genome Sequencing Center for Infectious Disease"/>
            <person name="Wu L."/>
            <person name="Ma J."/>
        </authorList>
    </citation>
    <scope>NUCLEOTIDE SEQUENCE [LARGE SCALE GENOMIC DNA]</scope>
    <source>
        <strain evidence="3">JCM 17214</strain>
    </source>
</reference>
<name>A0ABP7MSJ0_9BACT</name>
<proteinExistence type="predicted"/>
<feature type="region of interest" description="Disordered" evidence="1">
    <location>
        <begin position="89"/>
        <end position="111"/>
    </location>
</feature>
<evidence type="ECO:0000313" key="2">
    <source>
        <dbReference type="EMBL" id="GAA3929454.1"/>
    </source>
</evidence>
<comment type="caution">
    <text evidence="2">The sequence shown here is derived from an EMBL/GenBank/DDBJ whole genome shotgun (WGS) entry which is preliminary data.</text>
</comment>
<evidence type="ECO:0000256" key="1">
    <source>
        <dbReference type="SAM" id="MobiDB-lite"/>
    </source>
</evidence>